<reference evidence="2" key="1">
    <citation type="submission" date="2018-05" db="EMBL/GenBank/DDBJ databases">
        <authorList>
            <person name="Lanie J.A."/>
            <person name="Ng W.-L."/>
            <person name="Kazmierczak K.M."/>
            <person name="Andrzejewski T.M."/>
            <person name="Davidsen T.M."/>
            <person name="Wayne K.J."/>
            <person name="Tettelin H."/>
            <person name="Glass J.I."/>
            <person name="Rusch D."/>
            <person name="Podicherti R."/>
            <person name="Tsui H.-C.T."/>
            <person name="Winkler M.E."/>
        </authorList>
    </citation>
    <scope>NUCLEOTIDE SEQUENCE</scope>
</reference>
<gene>
    <name evidence="2" type="ORF">METZ01_LOCUS56324</name>
</gene>
<feature type="compositionally biased region" description="Basic residues" evidence="1">
    <location>
        <begin position="1"/>
        <end position="14"/>
    </location>
</feature>
<evidence type="ECO:0000313" key="2">
    <source>
        <dbReference type="EMBL" id="SVA03470.1"/>
    </source>
</evidence>
<accession>A0A381SHE0</accession>
<evidence type="ECO:0000256" key="1">
    <source>
        <dbReference type="SAM" id="MobiDB-lite"/>
    </source>
</evidence>
<sequence>MRNHVMQKFHKRRKDQWANADKGHYNHGFSSKDQFLTKKNCRKYWMGELQKDIKDAETF</sequence>
<name>A0A381SHE0_9ZZZZ</name>
<proteinExistence type="predicted"/>
<protein>
    <submittedName>
        <fullName evidence="2">Uncharacterized protein</fullName>
    </submittedName>
</protein>
<dbReference type="EMBL" id="UINC01003114">
    <property type="protein sequence ID" value="SVA03470.1"/>
    <property type="molecule type" value="Genomic_DNA"/>
</dbReference>
<feature type="region of interest" description="Disordered" evidence="1">
    <location>
        <begin position="1"/>
        <end position="22"/>
    </location>
</feature>
<dbReference type="AlphaFoldDB" id="A0A381SHE0"/>
<organism evidence="2">
    <name type="scientific">marine metagenome</name>
    <dbReference type="NCBI Taxonomy" id="408172"/>
    <lineage>
        <taxon>unclassified sequences</taxon>
        <taxon>metagenomes</taxon>
        <taxon>ecological metagenomes</taxon>
    </lineage>
</organism>